<evidence type="ECO:0000313" key="3">
    <source>
        <dbReference type="EMBL" id="MBC8520296.1"/>
    </source>
</evidence>
<sequence length="252" mass="28129">MIAAVAALLLSASVLATPVENIQPALDSTDNSGSAPDFGSIKDRSIRKSAFISYMASQARPIIHKIGKERTVLLSLYLRYRSGDSLNDKEQSWVLELAKVQGLHKFNSDNEESWSELLKRTDIIPLSLLMAQGALESAWGTSRFAREGNNYFGIWCFTPGCGMVPKQRNEGATHEVESYVSMKAAIEKYIYILNTRPAFEELRNLRHQQRLNLLTPSGTILLKGLGLYAKNGAEYMELVKKIIRQNGLGQYD</sequence>
<dbReference type="Pfam" id="PF01832">
    <property type="entry name" value="Glucosaminidase"/>
    <property type="match status" value="1"/>
</dbReference>
<gene>
    <name evidence="3" type="ORF">H8D24_07825</name>
</gene>
<evidence type="ECO:0000259" key="2">
    <source>
        <dbReference type="SMART" id="SM00047"/>
    </source>
</evidence>
<dbReference type="PANTHER" id="PTHR40572:SF1">
    <property type="entry name" value="PROTEIN BAX"/>
    <property type="match status" value="1"/>
</dbReference>
<dbReference type="Proteomes" id="UP000654401">
    <property type="component" value="Unassembled WGS sequence"/>
</dbReference>
<proteinExistence type="predicted"/>
<dbReference type="EMBL" id="JACNFK010000038">
    <property type="protein sequence ID" value="MBC8520296.1"/>
    <property type="molecule type" value="Genomic_DNA"/>
</dbReference>
<evidence type="ECO:0000313" key="4">
    <source>
        <dbReference type="Proteomes" id="UP000654401"/>
    </source>
</evidence>
<evidence type="ECO:0000256" key="1">
    <source>
        <dbReference type="SAM" id="SignalP"/>
    </source>
</evidence>
<keyword evidence="1" id="KW-0732">Signal</keyword>
<dbReference type="InterPro" id="IPR053195">
    <property type="entry name" value="Bax-like"/>
</dbReference>
<dbReference type="InterPro" id="IPR002901">
    <property type="entry name" value="MGlyc_endo_b_GlcNAc-like_dom"/>
</dbReference>
<feature type="domain" description="Mannosyl-glycoprotein endo-beta-N-acetylglucosamidase-like" evidence="2">
    <location>
        <begin position="105"/>
        <end position="236"/>
    </location>
</feature>
<dbReference type="PANTHER" id="PTHR40572">
    <property type="entry name" value="PROTEIN BAX"/>
    <property type="match status" value="1"/>
</dbReference>
<dbReference type="SMART" id="SM00047">
    <property type="entry name" value="LYZ2"/>
    <property type="match status" value="1"/>
</dbReference>
<protein>
    <submittedName>
        <fullName evidence="3">Glucosaminidase domain-containing protein</fullName>
    </submittedName>
</protein>
<comment type="caution">
    <text evidence="3">The sequence shown here is derived from an EMBL/GenBank/DDBJ whole genome shotgun (WGS) entry which is preliminary data.</text>
</comment>
<reference evidence="3 4" key="1">
    <citation type="submission" date="2020-08" db="EMBL/GenBank/DDBJ databases">
        <title>Bridging the membrane lipid divide: bacteria of the FCB group superphylum have the potential to synthesize archaeal ether lipids.</title>
        <authorList>
            <person name="Villanueva L."/>
            <person name="Von Meijenfeldt F.A.B."/>
            <person name="Westbye A.B."/>
            <person name="Yadav S."/>
            <person name="Hopmans E.C."/>
            <person name="Dutilh B.E."/>
            <person name="Sinninghe Damste J.S."/>
        </authorList>
    </citation>
    <scope>NUCLEOTIDE SEQUENCE [LARGE SCALE GENOMIC DNA]</scope>
    <source>
        <strain evidence="3">NIOZ-UU100</strain>
    </source>
</reference>
<dbReference type="AlphaFoldDB" id="A0A8J6PBT7"/>
<dbReference type="Gene3D" id="1.10.530.10">
    <property type="match status" value="1"/>
</dbReference>
<feature type="signal peptide" evidence="1">
    <location>
        <begin position="1"/>
        <end position="16"/>
    </location>
</feature>
<feature type="chain" id="PRO_5035171816" evidence="1">
    <location>
        <begin position="17"/>
        <end position="252"/>
    </location>
</feature>
<organism evidence="3 4">
    <name type="scientific">Candidatus Thiopontia autotrophica</name>
    <dbReference type="NCBI Taxonomy" id="2841688"/>
    <lineage>
        <taxon>Bacteria</taxon>
        <taxon>Pseudomonadati</taxon>
        <taxon>Pseudomonadota</taxon>
        <taxon>Gammaproteobacteria</taxon>
        <taxon>Candidatus Thiopontia</taxon>
    </lineage>
</organism>
<name>A0A8J6PBT7_9GAMM</name>
<accession>A0A8J6PBT7</accession>
<dbReference type="GO" id="GO:0004040">
    <property type="term" value="F:amidase activity"/>
    <property type="evidence" value="ECO:0007669"/>
    <property type="project" value="InterPro"/>
</dbReference>